<protein>
    <recommendedName>
        <fullName evidence="3">SRCR domain-containing protein</fullName>
    </recommendedName>
</protein>
<reference evidence="2" key="1">
    <citation type="submission" date="2014-12" db="EMBL/GenBank/DDBJ databases">
        <title>Insight into the proteome of Arion vulgaris.</title>
        <authorList>
            <person name="Aradska J."/>
            <person name="Bulat T."/>
            <person name="Smidak R."/>
            <person name="Sarate P."/>
            <person name="Gangsoo J."/>
            <person name="Sialana F."/>
            <person name="Bilban M."/>
            <person name="Lubec G."/>
        </authorList>
    </citation>
    <scope>NUCLEOTIDE SEQUENCE</scope>
    <source>
        <tissue evidence="2">Skin</tissue>
    </source>
</reference>
<accession>A0A0B7C3D2</accession>
<feature type="non-terminal residue" evidence="2">
    <location>
        <position position="1"/>
    </location>
</feature>
<name>A0A0B7C3D2_9EUPU</name>
<dbReference type="EMBL" id="HACG01052857">
    <property type="protein sequence ID" value="CEK99728.1"/>
    <property type="molecule type" value="Transcribed_RNA"/>
</dbReference>
<proteinExistence type="predicted"/>
<gene>
    <name evidence="2" type="primary">ORF221993</name>
</gene>
<evidence type="ECO:0000313" key="2">
    <source>
        <dbReference type="EMBL" id="CEK99728.1"/>
    </source>
</evidence>
<dbReference type="Gene3D" id="3.10.250.10">
    <property type="entry name" value="SRCR-like domain"/>
    <property type="match status" value="1"/>
</dbReference>
<dbReference type="GO" id="GO:0016020">
    <property type="term" value="C:membrane"/>
    <property type="evidence" value="ECO:0007669"/>
    <property type="project" value="InterPro"/>
</dbReference>
<dbReference type="InterPro" id="IPR036772">
    <property type="entry name" value="SRCR-like_dom_sf"/>
</dbReference>
<keyword evidence="1" id="KW-1015">Disulfide bond</keyword>
<dbReference type="SUPFAM" id="SSF56487">
    <property type="entry name" value="SRCR-like"/>
    <property type="match status" value="1"/>
</dbReference>
<evidence type="ECO:0000256" key="1">
    <source>
        <dbReference type="ARBA" id="ARBA00023157"/>
    </source>
</evidence>
<dbReference type="AlphaFoldDB" id="A0A0B7C3D2"/>
<sequence>EANRACQQLGYQVGRTWTNESSSTSIHTSTVINGVSCTSSTTGSFYTCIKDQWGVPKSQCRSGPAGVS</sequence>
<feature type="non-terminal residue" evidence="2">
    <location>
        <position position="68"/>
    </location>
</feature>
<organism evidence="2">
    <name type="scientific">Arion vulgaris</name>
    <dbReference type="NCBI Taxonomy" id="1028688"/>
    <lineage>
        <taxon>Eukaryota</taxon>
        <taxon>Metazoa</taxon>
        <taxon>Spiralia</taxon>
        <taxon>Lophotrochozoa</taxon>
        <taxon>Mollusca</taxon>
        <taxon>Gastropoda</taxon>
        <taxon>Heterobranchia</taxon>
        <taxon>Euthyneura</taxon>
        <taxon>Panpulmonata</taxon>
        <taxon>Eupulmonata</taxon>
        <taxon>Stylommatophora</taxon>
        <taxon>Helicina</taxon>
        <taxon>Arionoidea</taxon>
        <taxon>Arionidae</taxon>
        <taxon>Arion</taxon>
    </lineage>
</organism>
<evidence type="ECO:0008006" key="3">
    <source>
        <dbReference type="Google" id="ProtNLM"/>
    </source>
</evidence>